<dbReference type="InterPro" id="IPR002491">
    <property type="entry name" value="ABC_transptr_periplasmic_BD"/>
</dbReference>
<dbReference type="Proteomes" id="UP000614272">
    <property type="component" value="Unassembled WGS sequence"/>
</dbReference>
<keyword evidence="1 2" id="KW-0732">Signal</keyword>
<gene>
    <name evidence="4" type="primary">btuF</name>
    <name evidence="4" type="ORF">GCM10011357_03100</name>
</gene>
<evidence type="ECO:0000256" key="2">
    <source>
        <dbReference type="SAM" id="SignalP"/>
    </source>
</evidence>
<organism evidence="4 5">
    <name type="scientific">Lacimicrobium alkaliphilum</name>
    <dbReference type="NCBI Taxonomy" id="1526571"/>
    <lineage>
        <taxon>Bacteria</taxon>
        <taxon>Pseudomonadati</taxon>
        <taxon>Pseudomonadota</taxon>
        <taxon>Gammaproteobacteria</taxon>
        <taxon>Alteromonadales</taxon>
        <taxon>Alteromonadaceae</taxon>
        <taxon>Lacimicrobium</taxon>
    </lineage>
</organism>
<dbReference type="InterPro" id="IPR054828">
    <property type="entry name" value="Vit_B12_bind_prot"/>
</dbReference>
<keyword evidence="5" id="KW-1185">Reference proteome</keyword>
<dbReference type="InterPro" id="IPR050902">
    <property type="entry name" value="ABC_Transporter_SBP"/>
</dbReference>
<feature type="signal peptide" evidence="2">
    <location>
        <begin position="1"/>
        <end position="18"/>
    </location>
</feature>
<accession>A0ABQ1QYW9</accession>
<dbReference type="RefSeq" id="WP_180237159.1">
    <property type="nucleotide sequence ID" value="NZ_BMGJ01000001.1"/>
</dbReference>
<evidence type="ECO:0000256" key="1">
    <source>
        <dbReference type="ARBA" id="ARBA00022729"/>
    </source>
</evidence>
<evidence type="ECO:0000313" key="5">
    <source>
        <dbReference type="Proteomes" id="UP000614272"/>
    </source>
</evidence>
<feature type="domain" description="Fe/B12 periplasmic-binding" evidence="3">
    <location>
        <begin position="23"/>
        <end position="271"/>
    </location>
</feature>
<proteinExistence type="predicted"/>
<dbReference type="CDD" id="cd01144">
    <property type="entry name" value="BtuF"/>
    <property type="match status" value="1"/>
</dbReference>
<dbReference type="Pfam" id="PF01497">
    <property type="entry name" value="Peripla_BP_2"/>
    <property type="match status" value="1"/>
</dbReference>
<feature type="chain" id="PRO_5046692273" evidence="2">
    <location>
        <begin position="19"/>
        <end position="271"/>
    </location>
</feature>
<comment type="caution">
    <text evidence="4">The sequence shown here is derived from an EMBL/GenBank/DDBJ whole genome shotgun (WGS) entry which is preliminary data.</text>
</comment>
<dbReference type="SUPFAM" id="SSF53807">
    <property type="entry name" value="Helical backbone' metal receptor"/>
    <property type="match status" value="1"/>
</dbReference>
<dbReference type="PANTHER" id="PTHR30535">
    <property type="entry name" value="VITAMIN B12-BINDING PROTEIN"/>
    <property type="match status" value="1"/>
</dbReference>
<evidence type="ECO:0000313" key="4">
    <source>
        <dbReference type="EMBL" id="GGD50565.1"/>
    </source>
</evidence>
<dbReference type="PANTHER" id="PTHR30535:SF34">
    <property type="entry name" value="MOLYBDATE-BINDING PROTEIN MOLA"/>
    <property type="match status" value="1"/>
</dbReference>
<dbReference type="EMBL" id="BMGJ01000001">
    <property type="protein sequence ID" value="GGD50565.1"/>
    <property type="molecule type" value="Genomic_DNA"/>
</dbReference>
<sequence>MKRLVICLLSLLMHPLCAATPQRIVSLAPHTTELVYSLEAGERLLAVSDYSDYPEAAQALPRIASYQGVNFEALVRLEPDLVLVWEGGNKPQDIRKIRTLGYNVFVSSPGRPEDIADEVETLGDLLGKGALAKDLAQTYRQSLKQIAARYAHTPPIRVFYYMHPKPLMSIGSGAWANKLLSLCNSNNVFSDAINDYPEVTMEEVIRRQPQAIVAAQHQDEGSIQQFWQPWHSLLKMDGEHIVRINPDKLHRFSLRLSNGVKTLCQKLHGLR</sequence>
<protein>
    <submittedName>
        <fullName evidence="4">Cobalamin-binding protein</fullName>
    </submittedName>
</protein>
<dbReference type="NCBIfam" id="NF038402">
    <property type="entry name" value="TroA_like"/>
    <property type="match status" value="1"/>
</dbReference>
<dbReference type="Gene3D" id="3.40.50.1980">
    <property type="entry name" value="Nitrogenase molybdenum iron protein domain"/>
    <property type="match status" value="2"/>
</dbReference>
<dbReference type="PROSITE" id="PS50983">
    <property type="entry name" value="FE_B12_PBP"/>
    <property type="match status" value="1"/>
</dbReference>
<name>A0ABQ1QYW9_9ALTE</name>
<reference evidence="5" key="1">
    <citation type="journal article" date="2019" name="Int. J. Syst. Evol. Microbiol.">
        <title>The Global Catalogue of Microorganisms (GCM) 10K type strain sequencing project: providing services to taxonomists for standard genome sequencing and annotation.</title>
        <authorList>
            <consortium name="The Broad Institute Genomics Platform"/>
            <consortium name="The Broad Institute Genome Sequencing Center for Infectious Disease"/>
            <person name="Wu L."/>
            <person name="Ma J."/>
        </authorList>
    </citation>
    <scope>NUCLEOTIDE SEQUENCE [LARGE SCALE GENOMIC DNA]</scope>
    <source>
        <strain evidence="5">CGMCC 1.12923</strain>
    </source>
</reference>
<evidence type="ECO:0000259" key="3">
    <source>
        <dbReference type="PROSITE" id="PS50983"/>
    </source>
</evidence>